<evidence type="ECO:0000259" key="7">
    <source>
        <dbReference type="PROSITE" id="PS50885"/>
    </source>
</evidence>
<feature type="transmembrane region" description="Helical" evidence="6">
    <location>
        <begin position="293"/>
        <end position="314"/>
    </location>
</feature>
<evidence type="ECO:0000313" key="8">
    <source>
        <dbReference type="EMBL" id="GBG07043.1"/>
    </source>
</evidence>
<dbReference type="SUPFAM" id="SSF158472">
    <property type="entry name" value="HAMP domain-like"/>
    <property type="match status" value="1"/>
</dbReference>
<feature type="domain" description="HAMP" evidence="7">
    <location>
        <begin position="315"/>
        <end position="367"/>
    </location>
</feature>
<sequence length="584" mass="67353">MKMLPIKLSSIFFKLAIAFLLIILPLSILGLYLNYSSSTTVKEQIEQSLKSRLHNYVRGMDADFQRLMRLRNELLADSDLQTLSYAKHHLSDYLYAQAVLRIQEKLRLLQASSLYMDDINVYLPRIQRNISSRGFITLPVEDEIAALKRSTLSSPIVFWNDQYLIGGSFPGTYGIEDSEDEPFLILKLSVSEDFLQQSLNEVHNTKLGGGMLLQADKQWKIVSGNDQMHALAENLIPHIAGESMEQFQNGSFSVTANHVAYTVIYEKSSVLNTVMAVFLPEEETLGPLTKYRYWYWIITLTSVVIVIIFSYWIYRIIHQPIQRMVFAFRKLEKGNLNVSLKHSQEDEFAYLYEQFNIMSSKLQLLVHEVYEEKIRSQQSELKQLQSQINPHFLYNSYFVLHRVAQMHDTDTVIRLSRHLGEYFRYITRNGADEIALAQEIRHTHSYIEIQMLRYSRRIQTICEELPDSCKEVLVPRLVLQPILENAYEHGLENKMAGGIVKMSFSSTDELLQITVEDNGDDLSDRQIERIAMELKLEEHVETTGMLNVHRRLQLKFGKQYGLSVSRSSLGGLCVEVAIPITKGT</sequence>
<keyword evidence="6" id="KW-0812">Transmembrane</keyword>
<dbReference type="PROSITE" id="PS50885">
    <property type="entry name" value="HAMP"/>
    <property type="match status" value="1"/>
</dbReference>
<keyword evidence="4" id="KW-0808">Transferase</keyword>
<dbReference type="PANTHER" id="PTHR34220:SF7">
    <property type="entry name" value="SENSOR HISTIDINE KINASE YPDA"/>
    <property type="match status" value="1"/>
</dbReference>
<comment type="caution">
    <text evidence="8">The sequence shown here is derived from an EMBL/GenBank/DDBJ whole genome shotgun (WGS) entry which is preliminary data.</text>
</comment>
<dbReference type="Proteomes" id="UP000245202">
    <property type="component" value="Unassembled WGS sequence"/>
</dbReference>
<dbReference type="InterPro" id="IPR010559">
    <property type="entry name" value="Sig_transdc_His_kin_internal"/>
</dbReference>
<dbReference type="Pfam" id="PF00672">
    <property type="entry name" value="HAMP"/>
    <property type="match status" value="1"/>
</dbReference>
<name>A0A2R5ETE3_9BACL</name>
<keyword evidence="8" id="KW-0418">Kinase</keyword>
<dbReference type="Gene3D" id="3.30.565.10">
    <property type="entry name" value="Histidine kinase-like ATPase, C-terminal domain"/>
    <property type="match status" value="1"/>
</dbReference>
<dbReference type="PANTHER" id="PTHR34220">
    <property type="entry name" value="SENSOR HISTIDINE KINASE YPDA"/>
    <property type="match status" value="1"/>
</dbReference>
<evidence type="ECO:0000256" key="1">
    <source>
        <dbReference type="ARBA" id="ARBA00004651"/>
    </source>
</evidence>
<evidence type="ECO:0000256" key="5">
    <source>
        <dbReference type="ARBA" id="ARBA00023136"/>
    </source>
</evidence>
<keyword evidence="9" id="KW-1185">Reference proteome</keyword>
<gene>
    <name evidence="8" type="ORF">PAT3040_01591</name>
</gene>
<protein>
    <submittedName>
        <fullName evidence="8">Sensor histidine kinase</fullName>
    </submittedName>
</protein>
<evidence type="ECO:0000313" key="9">
    <source>
        <dbReference type="Proteomes" id="UP000245202"/>
    </source>
</evidence>
<accession>A0A2R5ETE3</accession>
<dbReference type="RefSeq" id="WP_108992182.1">
    <property type="nucleotide sequence ID" value="NZ_BDQX01000075.1"/>
</dbReference>
<dbReference type="SUPFAM" id="SSF55874">
    <property type="entry name" value="ATPase domain of HSP90 chaperone/DNA topoisomerase II/histidine kinase"/>
    <property type="match status" value="1"/>
</dbReference>
<dbReference type="InterPro" id="IPR050640">
    <property type="entry name" value="Bact_2-comp_sensor_kinase"/>
</dbReference>
<dbReference type="Pfam" id="PF06580">
    <property type="entry name" value="His_kinase"/>
    <property type="match status" value="1"/>
</dbReference>
<dbReference type="AlphaFoldDB" id="A0A2R5ETE3"/>
<dbReference type="SMART" id="SM00304">
    <property type="entry name" value="HAMP"/>
    <property type="match status" value="1"/>
</dbReference>
<keyword evidence="5 6" id="KW-0472">Membrane</keyword>
<comment type="subcellular location">
    <subcellularLocation>
        <location evidence="1">Cell membrane</location>
        <topology evidence="1">Multi-pass membrane protein</topology>
    </subcellularLocation>
</comment>
<evidence type="ECO:0000256" key="2">
    <source>
        <dbReference type="ARBA" id="ARBA00022475"/>
    </source>
</evidence>
<dbReference type="GO" id="GO:0000155">
    <property type="term" value="F:phosphorelay sensor kinase activity"/>
    <property type="evidence" value="ECO:0007669"/>
    <property type="project" value="InterPro"/>
</dbReference>
<dbReference type="InterPro" id="IPR003660">
    <property type="entry name" value="HAMP_dom"/>
</dbReference>
<dbReference type="Gene3D" id="6.10.340.10">
    <property type="match status" value="1"/>
</dbReference>
<dbReference type="GO" id="GO:0005886">
    <property type="term" value="C:plasma membrane"/>
    <property type="evidence" value="ECO:0007669"/>
    <property type="project" value="UniProtKB-SubCell"/>
</dbReference>
<proteinExistence type="predicted"/>
<feature type="transmembrane region" description="Helical" evidence="6">
    <location>
        <begin position="12"/>
        <end position="33"/>
    </location>
</feature>
<reference evidence="8 9" key="1">
    <citation type="submission" date="2017-08" db="EMBL/GenBank/DDBJ databases">
        <title>Substantial Increase in Enzyme Production by Combined Drug-Resistance Mutations in Paenibacillus agaridevorans.</title>
        <authorList>
            <person name="Tanaka Y."/>
            <person name="Funane K."/>
            <person name="Hosaka T."/>
            <person name="Shiwa Y."/>
            <person name="Fujita N."/>
            <person name="Miyazaki T."/>
            <person name="Yoshikawa H."/>
            <person name="Murakami K."/>
            <person name="Kasahara K."/>
            <person name="Inaoka T."/>
            <person name="Hiraga Y."/>
            <person name="Ochi K."/>
        </authorList>
    </citation>
    <scope>NUCLEOTIDE SEQUENCE [LARGE SCALE GENOMIC DNA]</scope>
    <source>
        <strain evidence="8 9">T-3040</strain>
    </source>
</reference>
<dbReference type="EMBL" id="BDQX01000075">
    <property type="protein sequence ID" value="GBG07043.1"/>
    <property type="molecule type" value="Genomic_DNA"/>
</dbReference>
<keyword evidence="6" id="KW-1133">Transmembrane helix</keyword>
<keyword evidence="3" id="KW-0597">Phosphoprotein</keyword>
<evidence type="ECO:0000256" key="6">
    <source>
        <dbReference type="SAM" id="Phobius"/>
    </source>
</evidence>
<dbReference type="InterPro" id="IPR036890">
    <property type="entry name" value="HATPase_C_sf"/>
</dbReference>
<organism evidence="8 9">
    <name type="scientific">Paenibacillus agaridevorans</name>
    <dbReference type="NCBI Taxonomy" id="171404"/>
    <lineage>
        <taxon>Bacteria</taxon>
        <taxon>Bacillati</taxon>
        <taxon>Bacillota</taxon>
        <taxon>Bacilli</taxon>
        <taxon>Bacillales</taxon>
        <taxon>Paenibacillaceae</taxon>
        <taxon>Paenibacillus</taxon>
    </lineage>
</organism>
<keyword evidence="2" id="KW-1003">Cell membrane</keyword>
<dbReference type="CDD" id="cd06225">
    <property type="entry name" value="HAMP"/>
    <property type="match status" value="1"/>
</dbReference>
<evidence type="ECO:0000256" key="3">
    <source>
        <dbReference type="ARBA" id="ARBA00022553"/>
    </source>
</evidence>
<evidence type="ECO:0000256" key="4">
    <source>
        <dbReference type="ARBA" id="ARBA00022679"/>
    </source>
</evidence>